<dbReference type="GO" id="GO:0070096">
    <property type="term" value="P:mitochondrial outer membrane translocase complex assembly"/>
    <property type="evidence" value="ECO:0007669"/>
    <property type="project" value="InterPro"/>
</dbReference>
<sequence length="99" mass="11375">MSVLEKLLAQEMLLTESCDSADSSDEELEISDAQQHWDESIAQLETAVFFVLCPLIGKMIGRKFAKSIWHRFVDWRWATRTTRSLRVSQSNMPIDTIAN</sequence>
<dbReference type="GO" id="GO:0005741">
    <property type="term" value="C:mitochondrial outer membrane"/>
    <property type="evidence" value="ECO:0007669"/>
    <property type="project" value="TreeGrafter"/>
</dbReference>
<dbReference type="InterPro" id="IPR037652">
    <property type="entry name" value="Mim2"/>
</dbReference>
<accession>A0AAV5RM19</accession>
<dbReference type="Pfam" id="PF19117">
    <property type="entry name" value="Mim2"/>
    <property type="match status" value="1"/>
</dbReference>
<name>A0AAV5RM19_STABA</name>
<dbReference type="Proteomes" id="UP001362899">
    <property type="component" value="Unassembled WGS sequence"/>
</dbReference>
<keyword evidence="2" id="KW-1185">Reference proteome</keyword>
<dbReference type="PANTHER" id="PTHR28230:SF1">
    <property type="entry name" value="MITOCHONDRIAL IMPORT PROTEIN 2"/>
    <property type="match status" value="1"/>
</dbReference>
<comment type="caution">
    <text evidence="1">The sequence shown here is derived from an EMBL/GenBank/DDBJ whole genome shotgun (WGS) entry which is preliminary data.</text>
</comment>
<organism evidence="1 2">
    <name type="scientific">Starmerella bacillaris</name>
    <name type="common">Yeast</name>
    <name type="synonym">Candida zemplinina</name>
    <dbReference type="NCBI Taxonomy" id="1247836"/>
    <lineage>
        <taxon>Eukaryota</taxon>
        <taxon>Fungi</taxon>
        <taxon>Dikarya</taxon>
        <taxon>Ascomycota</taxon>
        <taxon>Saccharomycotina</taxon>
        <taxon>Dipodascomycetes</taxon>
        <taxon>Dipodascales</taxon>
        <taxon>Trichomonascaceae</taxon>
        <taxon>Starmerella</taxon>
    </lineage>
</organism>
<evidence type="ECO:0000313" key="2">
    <source>
        <dbReference type="Proteomes" id="UP001362899"/>
    </source>
</evidence>
<dbReference type="GO" id="GO:0045040">
    <property type="term" value="P:protein insertion into mitochondrial outer membrane"/>
    <property type="evidence" value="ECO:0007669"/>
    <property type="project" value="InterPro"/>
</dbReference>
<dbReference type="AlphaFoldDB" id="A0AAV5RM19"/>
<protein>
    <submittedName>
        <fullName evidence="1">Mim2 protein</fullName>
    </submittedName>
</protein>
<evidence type="ECO:0000313" key="1">
    <source>
        <dbReference type="EMBL" id="GMM51686.1"/>
    </source>
</evidence>
<gene>
    <name evidence="1" type="ORF">DASB73_026490</name>
</gene>
<dbReference type="PANTHER" id="PTHR28230">
    <property type="entry name" value="CHROMOSOME 1, WHOLE GENOME SHOTGUN SEQUENCE"/>
    <property type="match status" value="1"/>
</dbReference>
<reference evidence="1 2" key="1">
    <citation type="journal article" date="2023" name="Elife">
        <title>Identification of key yeast species and microbe-microbe interactions impacting larval growth of Drosophila in the wild.</title>
        <authorList>
            <person name="Mure A."/>
            <person name="Sugiura Y."/>
            <person name="Maeda R."/>
            <person name="Honda K."/>
            <person name="Sakurai N."/>
            <person name="Takahashi Y."/>
            <person name="Watada M."/>
            <person name="Katoh T."/>
            <person name="Gotoh A."/>
            <person name="Gotoh Y."/>
            <person name="Taniguchi I."/>
            <person name="Nakamura K."/>
            <person name="Hayashi T."/>
            <person name="Katayama T."/>
            <person name="Uemura T."/>
            <person name="Hattori Y."/>
        </authorList>
    </citation>
    <scope>NUCLEOTIDE SEQUENCE [LARGE SCALE GENOMIC DNA]</scope>
    <source>
        <strain evidence="1 2">SB-73</strain>
    </source>
</reference>
<proteinExistence type="predicted"/>
<dbReference type="EMBL" id="BTGC01000008">
    <property type="protein sequence ID" value="GMM51686.1"/>
    <property type="molecule type" value="Genomic_DNA"/>
</dbReference>